<dbReference type="EMBL" id="JAJFAZ020000006">
    <property type="protein sequence ID" value="KAI5326015.1"/>
    <property type="molecule type" value="Genomic_DNA"/>
</dbReference>
<dbReference type="AlphaFoldDB" id="A0AAD4VJ14"/>
<keyword evidence="1" id="KW-0175">Coiled coil</keyword>
<name>A0AAD4VJ14_PRUDU</name>
<evidence type="ECO:0000313" key="2">
    <source>
        <dbReference type="EMBL" id="KAI5326015.1"/>
    </source>
</evidence>
<organism evidence="2 3">
    <name type="scientific">Prunus dulcis</name>
    <name type="common">Almond</name>
    <name type="synonym">Amygdalus dulcis</name>
    <dbReference type="NCBI Taxonomy" id="3755"/>
    <lineage>
        <taxon>Eukaryota</taxon>
        <taxon>Viridiplantae</taxon>
        <taxon>Streptophyta</taxon>
        <taxon>Embryophyta</taxon>
        <taxon>Tracheophyta</taxon>
        <taxon>Spermatophyta</taxon>
        <taxon>Magnoliopsida</taxon>
        <taxon>eudicotyledons</taxon>
        <taxon>Gunneridae</taxon>
        <taxon>Pentapetalae</taxon>
        <taxon>rosids</taxon>
        <taxon>fabids</taxon>
        <taxon>Rosales</taxon>
        <taxon>Rosaceae</taxon>
        <taxon>Amygdaloideae</taxon>
        <taxon>Amygdaleae</taxon>
        <taxon>Prunus</taxon>
    </lineage>
</organism>
<reference evidence="2 3" key="1">
    <citation type="journal article" date="2022" name="G3 (Bethesda)">
        <title>Whole-genome sequence and methylome profiling of the almond [Prunus dulcis (Mill.) D.A. Webb] cultivar 'Nonpareil'.</title>
        <authorList>
            <person name="D'Amico-Willman K.M."/>
            <person name="Ouma W.Z."/>
            <person name="Meulia T."/>
            <person name="Sideli G.M."/>
            <person name="Gradziel T.M."/>
            <person name="Fresnedo-Ramirez J."/>
        </authorList>
    </citation>
    <scope>NUCLEOTIDE SEQUENCE [LARGE SCALE GENOMIC DNA]</scope>
    <source>
        <strain evidence="2">Clone GOH B32 T37-40</strain>
    </source>
</reference>
<evidence type="ECO:0000313" key="3">
    <source>
        <dbReference type="Proteomes" id="UP001054821"/>
    </source>
</evidence>
<proteinExistence type="predicted"/>
<feature type="coiled-coil region" evidence="1">
    <location>
        <begin position="156"/>
        <end position="183"/>
    </location>
</feature>
<sequence length="275" mass="31168">MSDIKSDYSDSPRAFEGELDWKSLTAGLESCIFSSISVSLKWPTASKRDVETIESVSSKIAEEDRFFKNLLDFSNLLKAGMISEPEHNRKEKERNVEEEKNKTEVEVVREAYLRVIGKRQIEGAVDLTPLPKRPMEPNEDSAILIPGDEMEGDLYVKRTLNAAERYQKKYEDSRAKLAEASKAIQDADRYAEENAAKITKLSSKLTVVEVALVETQEAKKAVEVAMDAAKLSRAMEVHEAKAKAVVDYRTLEEFTALLDKEVMDQFDNLMYQFKP</sequence>
<evidence type="ECO:0000256" key="1">
    <source>
        <dbReference type="SAM" id="Coils"/>
    </source>
</evidence>
<gene>
    <name evidence="2" type="ORF">L3X38_035089</name>
</gene>
<comment type="caution">
    <text evidence="2">The sequence shown here is derived from an EMBL/GenBank/DDBJ whole genome shotgun (WGS) entry which is preliminary data.</text>
</comment>
<accession>A0AAD4VJ14</accession>
<protein>
    <submittedName>
        <fullName evidence="2">Uncharacterized protein</fullName>
    </submittedName>
</protein>
<dbReference type="Proteomes" id="UP001054821">
    <property type="component" value="Chromosome 6"/>
</dbReference>
<keyword evidence="3" id="KW-1185">Reference proteome</keyword>